<dbReference type="InterPro" id="IPR036397">
    <property type="entry name" value="RNaseH_sf"/>
</dbReference>
<proteinExistence type="predicted"/>
<organism evidence="1 2">
    <name type="scientific">Clonorchis sinensis</name>
    <name type="common">Chinese liver fluke</name>
    <dbReference type="NCBI Taxonomy" id="79923"/>
    <lineage>
        <taxon>Eukaryota</taxon>
        <taxon>Metazoa</taxon>
        <taxon>Spiralia</taxon>
        <taxon>Lophotrochozoa</taxon>
        <taxon>Platyhelminthes</taxon>
        <taxon>Trematoda</taxon>
        <taxon>Digenea</taxon>
        <taxon>Opisthorchiida</taxon>
        <taxon>Opisthorchiata</taxon>
        <taxon>Opisthorchiidae</taxon>
        <taxon>Clonorchis</taxon>
    </lineage>
</organism>
<evidence type="ECO:0000313" key="2">
    <source>
        <dbReference type="Proteomes" id="UP000008909"/>
    </source>
</evidence>
<sequence length="117" mass="12781">MSPCNVCRTGSPPVDSLKQYNLLSMSLNFKGTLSSSTRDRYILAIIDEFSEFPFARVCGYDFTTVVDFLTKICLSGMPAYIHSDGGSSFMSSEIDSFVLEKSAAVRLSLQAVPSGEQ</sequence>
<dbReference type="GO" id="GO:0003676">
    <property type="term" value="F:nucleic acid binding"/>
    <property type="evidence" value="ECO:0007669"/>
    <property type="project" value="InterPro"/>
</dbReference>
<dbReference type="AlphaFoldDB" id="G7Y4M0"/>
<reference evidence="1" key="1">
    <citation type="journal article" date="2011" name="Genome Biol.">
        <title>The draft genome of the carcinogenic human liver fluke Clonorchis sinensis.</title>
        <authorList>
            <person name="Wang X."/>
            <person name="Chen W."/>
            <person name="Huang Y."/>
            <person name="Sun J."/>
            <person name="Men J."/>
            <person name="Liu H."/>
            <person name="Luo F."/>
            <person name="Guo L."/>
            <person name="Lv X."/>
            <person name="Deng C."/>
            <person name="Zhou C."/>
            <person name="Fan Y."/>
            <person name="Li X."/>
            <person name="Huang L."/>
            <person name="Hu Y."/>
            <person name="Liang C."/>
            <person name="Hu X."/>
            <person name="Xu J."/>
            <person name="Yu X."/>
        </authorList>
    </citation>
    <scope>NUCLEOTIDE SEQUENCE [LARGE SCALE GENOMIC DNA]</scope>
    <source>
        <strain evidence="1">Henan</strain>
    </source>
</reference>
<evidence type="ECO:0000313" key="1">
    <source>
        <dbReference type="EMBL" id="GAA47906.1"/>
    </source>
</evidence>
<dbReference type="EMBL" id="DF142859">
    <property type="protein sequence ID" value="GAA47906.1"/>
    <property type="molecule type" value="Genomic_DNA"/>
</dbReference>
<name>G7Y4M0_CLOSI</name>
<evidence type="ECO:0008006" key="3">
    <source>
        <dbReference type="Google" id="ProtNLM"/>
    </source>
</evidence>
<accession>G7Y4M0</accession>
<dbReference type="Proteomes" id="UP000008909">
    <property type="component" value="Unassembled WGS sequence"/>
</dbReference>
<reference key="2">
    <citation type="submission" date="2011-10" db="EMBL/GenBank/DDBJ databases">
        <title>The genome and transcriptome sequence of Clonorchis sinensis provide insights into the carcinogenic liver fluke.</title>
        <authorList>
            <person name="Wang X."/>
            <person name="Huang Y."/>
            <person name="Chen W."/>
            <person name="Liu H."/>
            <person name="Guo L."/>
            <person name="Chen Y."/>
            <person name="Luo F."/>
            <person name="Zhou W."/>
            <person name="Sun J."/>
            <person name="Mao Q."/>
            <person name="Liang P."/>
            <person name="Zhou C."/>
            <person name="Tian Y."/>
            <person name="Men J."/>
            <person name="Lv X."/>
            <person name="Huang L."/>
            <person name="Zhou J."/>
            <person name="Hu Y."/>
            <person name="Li R."/>
            <person name="Zhang F."/>
            <person name="Lei H."/>
            <person name="Li X."/>
            <person name="Hu X."/>
            <person name="Liang C."/>
            <person name="Xu J."/>
            <person name="Wu Z."/>
            <person name="Yu X."/>
        </authorList>
    </citation>
    <scope>NUCLEOTIDE SEQUENCE</scope>
    <source>
        <strain>Henan</strain>
    </source>
</reference>
<keyword evidence="2" id="KW-1185">Reference proteome</keyword>
<dbReference type="Gene3D" id="3.30.420.10">
    <property type="entry name" value="Ribonuclease H-like superfamily/Ribonuclease H"/>
    <property type="match status" value="1"/>
</dbReference>
<dbReference type="SUPFAM" id="SSF53098">
    <property type="entry name" value="Ribonuclease H-like"/>
    <property type="match status" value="1"/>
</dbReference>
<protein>
    <recommendedName>
        <fullName evidence="3">Integrase catalytic domain-containing protein</fullName>
    </recommendedName>
</protein>
<gene>
    <name evidence="1" type="ORF">CLF_100951</name>
</gene>
<dbReference type="InterPro" id="IPR012337">
    <property type="entry name" value="RNaseH-like_sf"/>
</dbReference>